<feature type="domain" description="TonB-dependent receptor plug" evidence="12">
    <location>
        <begin position="118"/>
        <end position="222"/>
    </location>
</feature>
<proteinExistence type="inferred from homology"/>
<evidence type="ECO:0000256" key="2">
    <source>
        <dbReference type="ARBA" id="ARBA00022448"/>
    </source>
</evidence>
<keyword evidence="10" id="KW-0732">Signal</keyword>
<dbReference type="GO" id="GO:0044718">
    <property type="term" value="P:siderophore transmembrane transport"/>
    <property type="evidence" value="ECO:0007669"/>
    <property type="project" value="TreeGrafter"/>
</dbReference>
<dbReference type="InterPro" id="IPR036942">
    <property type="entry name" value="Beta-barrel_TonB_sf"/>
</dbReference>
<evidence type="ECO:0000256" key="8">
    <source>
        <dbReference type="PROSITE-ProRule" id="PRU01360"/>
    </source>
</evidence>
<dbReference type="Pfam" id="PF13715">
    <property type="entry name" value="CarbopepD_reg_2"/>
    <property type="match status" value="1"/>
</dbReference>
<sequence length="765" mass="85749">MKNFIYIVTFIFISLSASAQTAKLSGMVIAEGKSIENVSINLIETNYVTFTDSLGYYTIDIPYGTYKLQALAIGFKAVVKNIILKDNEPLVVNFDLTNFQNALNEVVVTGTLKEVNRLESPVPVEVYTPAFFRKNPTPNIYEALQNVNGVRPQLNCNICNTGDIHINGLEGPYTMVLIDGMPIVSSLSTVYGLSGIPNSLVERIEVVKGPASSLYGSEAVGGLINIITKKPQNAALFSADIFATGYGEYNTDIGFKLNAGKKATFLTGINYFKFGNIVDNNNDNFTDVTLQDRISVFQKWNFDRKENRLFSIAGRYNYEDRWGGEKQWTKQYRGGDEVYGESIYTSRWELIGNYQLPVKEKFFLSFSFNNHQQDSRYGTTSYIADQKVGFSQLTWDKKTANHDLLFGAAIRYTYYDDNTPATASNGNGSLLNQPQKTWLPGIFIQDEIKLAEKHTFLAGFRYDYNSIHGSIYTPRVAYKWSLNDKNIIRLNAGTGFRVVNLFTEDHAALTGARNVVISNELKPEKTYNVNLNYLKKIYAEDGTLFSLDLSAFYTYFNNRIIGDFDTNPNEIIYDNLDGYAVSQGLTANLDISFNSGLKIIGGATYQDVATFTNGLKAQQILTEKLSGNWAISYKIRKMNLGIDYTGNIYSPMRLPLVSDTDPRSAFSPVWSIQNIQLTFSGAKNLEIYAGVKNLLNFTPNKSTSFIIARANDPFDKNVQYDANGQVVATVDNPYKLTFDPNYVYAPNQNIRGFLGVRLNIQGHKN</sequence>
<dbReference type="RefSeq" id="WP_136825837.1">
    <property type="nucleotide sequence ID" value="NZ_SWBP01000002.1"/>
</dbReference>
<name>A0A4U1C3W4_9SPHI</name>
<evidence type="ECO:0000256" key="3">
    <source>
        <dbReference type="ARBA" id="ARBA00022452"/>
    </source>
</evidence>
<dbReference type="InterPro" id="IPR039426">
    <property type="entry name" value="TonB-dep_rcpt-like"/>
</dbReference>
<feature type="chain" id="PRO_5020800979" evidence="10">
    <location>
        <begin position="20"/>
        <end position="765"/>
    </location>
</feature>
<evidence type="ECO:0000259" key="12">
    <source>
        <dbReference type="Pfam" id="PF07715"/>
    </source>
</evidence>
<keyword evidence="2 8" id="KW-0813">Transport</keyword>
<dbReference type="InterPro" id="IPR037066">
    <property type="entry name" value="Plug_dom_sf"/>
</dbReference>
<evidence type="ECO:0000256" key="10">
    <source>
        <dbReference type="SAM" id="SignalP"/>
    </source>
</evidence>
<gene>
    <name evidence="13" type="ORF">FA046_07895</name>
</gene>
<comment type="caution">
    <text evidence="13">The sequence shown here is derived from an EMBL/GenBank/DDBJ whole genome shotgun (WGS) entry which is preliminary data.</text>
</comment>
<dbReference type="PANTHER" id="PTHR30069">
    <property type="entry name" value="TONB-DEPENDENT OUTER MEMBRANE RECEPTOR"/>
    <property type="match status" value="1"/>
</dbReference>
<keyword evidence="4 8" id="KW-0812">Transmembrane</keyword>
<dbReference type="OrthoDB" id="9760333at2"/>
<dbReference type="InterPro" id="IPR012910">
    <property type="entry name" value="Plug_dom"/>
</dbReference>
<accession>A0A4U1C3W4</accession>
<feature type="signal peptide" evidence="10">
    <location>
        <begin position="1"/>
        <end position="19"/>
    </location>
</feature>
<comment type="similarity">
    <text evidence="8 9">Belongs to the TonB-dependent receptor family.</text>
</comment>
<evidence type="ECO:0000313" key="14">
    <source>
        <dbReference type="Proteomes" id="UP000308181"/>
    </source>
</evidence>
<evidence type="ECO:0000256" key="5">
    <source>
        <dbReference type="ARBA" id="ARBA00023077"/>
    </source>
</evidence>
<dbReference type="GO" id="GO:0009279">
    <property type="term" value="C:cell outer membrane"/>
    <property type="evidence" value="ECO:0007669"/>
    <property type="project" value="UniProtKB-SubCell"/>
</dbReference>
<dbReference type="Proteomes" id="UP000308181">
    <property type="component" value="Unassembled WGS sequence"/>
</dbReference>
<keyword evidence="5 9" id="KW-0798">TonB box</keyword>
<evidence type="ECO:0000256" key="7">
    <source>
        <dbReference type="ARBA" id="ARBA00023237"/>
    </source>
</evidence>
<dbReference type="Pfam" id="PF00593">
    <property type="entry name" value="TonB_dep_Rec_b-barrel"/>
    <property type="match status" value="1"/>
</dbReference>
<dbReference type="InterPro" id="IPR000531">
    <property type="entry name" value="Beta-barrel_TonB"/>
</dbReference>
<dbReference type="Gene3D" id="2.40.170.20">
    <property type="entry name" value="TonB-dependent receptor, beta-barrel domain"/>
    <property type="match status" value="1"/>
</dbReference>
<dbReference type="InterPro" id="IPR008969">
    <property type="entry name" value="CarboxyPept-like_regulatory"/>
</dbReference>
<feature type="domain" description="TonB-dependent receptor-like beta-barrel" evidence="11">
    <location>
        <begin position="267"/>
        <end position="694"/>
    </location>
</feature>
<keyword evidence="14" id="KW-1185">Reference proteome</keyword>
<dbReference type="PROSITE" id="PS52016">
    <property type="entry name" value="TONB_DEPENDENT_REC_3"/>
    <property type="match status" value="1"/>
</dbReference>
<evidence type="ECO:0000259" key="11">
    <source>
        <dbReference type="Pfam" id="PF00593"/>
    </source>
</evidence>
<keyword evidence="13" id="KW-0675">Receptor</keyword>
<dbReference type="GO" id="GO:0015344">
    <property type="term" value="F:siderophore uptake transmembrane transporter activity"/>
    <property type="evidence" value="ECO:0007669"/>
    <property type="project" value="TreeGrafter"/>
</dbReference>
<dbReference type="Gene3D" id="2.60.40.1120">
    <property type="entry name" value="Carboxypeptidase-like, regulatory domain"/>
    <property type="match status" value="1"/>
</dbReference>
<dbReference type="AlphaFoldDB" id="A0A4U1C3W4"/>
<evidence type="ECO:0000256" key="1">
    <source>
        <dbReference type="ARBA" id="ARBA00004571"/>
    </source>
</evidence>
<keyword evidence="7 8" id="KW-0998">Cell outer membrane</keyword>
<dbReference type="SUPFAM" id="SSF49464">
    <property type="entry name" value="Carboxypeptidase regulatory domain-like"/>
    <property type="match status" value="1"/>
</dbReference>
<evidence type="ECO:0000256" key="9">
    <source>
        <dbReference type="RuleBase" id="RU003357"/>
    </source>
</evidence>
<evidence type="ECO:0000256" key="4">
    <source>
        <dbReference type="ARBA" id="ARBA00022692"/>
    </source>
</evidence>
<dbReference type="PANTHER" id="PTHR30069:SF57">
    <property type="entry name" value="TONB-DEPENDENT RECEPTOR"/>
    <property type="match status" value="1"/>
</dbReference>
<protein>
    <submittedName>
        <fullName evidence="13">TonB-dependent receptor</fullName>
    </submittedName>
</protein>
<dbReference type="Gene3D" id="2.170.130.10">
    <property type="entry name" value="TonB-dependent receptor, plug domain"/>
    <property type="match status" value="1"/>
</dbReference>
<dbReference type="SUPFAM" id="SSF56935">
    <property type="entry name" value="Porins"/>
    <property type="match status" value="1"/>
</dbReference>
<keyword evidence="6 8" id="KW-0472">Membrane</keyword>
<dbReference type="Pfam" id="PF07715">
    <property type="entry name" value="Plug"/>
    <property type="match status" value="1"/>
</dbReference>
<dbReference type="EMBL" id="SWBP01000002">
    <property type="protein sequence ID" value="TKB99026.1"/>
    <property type="molecule type" value="Genomic_DNA"/>
</dbReference>
<evidence type="ECO:0000313" key="13">
    <source>
        <dbReference type="EMBL" id="TKB99026.1"/>
    </source>
</evidence>
<organism evidence="13 14">
    <name type="scientific">Pedobacter cryophilus</name>
    <dbReference type="NCBI Taxonomy" id="2571271"/>
    <lineage>
        <taxon>Bacteria</taxon>
        <taxon>Pseudomonadati</taxon>
        <taxon>Bacteroidota</taxon>
        <taxon>Sphingobacteriia</taxon>
        <taxon>Sphingobacteriales</taxon>
        <taxon>Sphingobacteriaceae</taxon>
        <taxon>Pedobacter</taxon>
    </lineage>
</organism>
<evidence type="ECO:0000256" key="6">
    <source>
        <dbReference type="ARBA" id="ARBA00023136"/>
    </source>
</evidence>
<comment type="subcellular location">
    <subcellularLocation>
        <location evidence="1 8">Cell outer membrane</location>
        <topology evidence="1 8">Multi-pass membrane protein</topology>
    </subcellularLocation>
</comment>
<reference evidence="13 14" key="1">
    <citation type="submission" date="2019-04" db="EMBL/GenBank/DDBJ databases">
        <title>Pedobacter sp. AR-3-17 sp. nov., isolated from Arctic soil.</title>
        <authorList>
            <person name="Dahal R.H."/>
            <person name="Kim D.-U."/>
        </authorList>
    </citation>
    <scope>NUCLEOTIDE SEQUENCE [LARGE SCALE GENOMIC DNA]</scope>
    <source>
        <strain evidence="13 14">AR-3-17</strain>
    </source>
</reference>
<keyword evidence="3 8" id="KW-1134">Transmembrane beta strand</keyword>